<dbReference type="InterPro" id="IPR005804">
    <property type="entry name" value="FA_desaturase_dom"/>
</dbReference>
<dbReference type="GO" id="GO:0006629">
    <property type="term" value="P:lipid metabolic process"/>
    <property type="evidence" value="ECO:0007669"/>
    <property type="project" value="InterPro"/>
</dbReference>
<dbReference type="Pfam" id="PF00487">
    <property type="entry name" value="FA_desaturase"/>
    <property type="match status" value="1"/>
</dbReference>
<dbReference type="CDD" id="cd03510">
    <property type="entry name" value="Rhizobitoxine-FADS-like"/>
    <property type="match status" value="1"/>
</dbReference>
<dbReference type="EMBL" id="AP035884">
    <property type="protein sequence ID" value="BFP53852.1"/>
    <property type="molecule type" value="Genomic_DNA"/>
</dbReference>
<evidence type="ECO:0000259" key="1">
    <source>
        <dbReference type="Pfam" id="PF00487"/>
    </source>
</evidence>
<feature type="domain" description="Fatty acid desaturase" evidence="1">
    <location>
        <begin position="70"/>
        <end position="310"/>
    </location>
</feature>
<dbReference type="KEGG" id="stcm:SCMC78_36590"/>
<dbReference type="RefSeq" id="WP_319601235.1">
    <property type="nucleotide sequence ID" value="NZ_AP035884.1"/>
</dbReference>
<dbReference type="AlphaFoldDB" id="A0AB33KGP7"/>
<reference evidence="2" key="1">
    <citation type="submission" date="2024-07" db="EMBL/GenBank/DDBJ databases">
        <title>Complete genome sequences of cellulolytic bacteria, Kitasatospora sp. CMC57 and Streptomyces sp. CMC78, isolated from Japanese agricultural soil.</title>
        <authorList>
            <person name="Hashimoto T."/>
            <person name="Ito M."/>
            <person name="Iwamoto M."/>
            <person name="Fukahori D."/>
            <person name="Shoda T."/>
            <person name="Sakoda M."/>
            <person name="Morohoshi T."/>
            <person name="Mitsuboshi M."/>
            <person name="Nishizawa T."/>
        </authorList>
    </citation>
    <scope>NUCLEOTIDE SEQUENCE</scope>
    <source>
        <strain evidence="2">CMC78</strain>
    </source>
</reference>
<evidence type="ECO:0000313" key="2">
    <source>
        <dbReference type="EMBL" id="BFP53852.1"/>
    </source>
</evidence>
<gene>
    <name evidence="2" type="ORF">SCMC78_36590</name>
</gene>
<accession>A0AB33KGP7</accession>
<organism evidence="2">
    <name type="scientific">Streptomyces sp. CMC78</name>
    <dbReference type="NCBI Taxonomy" id="3231512"/>
    <lineage>
        <taxon>Bacteria</taxon>
        <taxon>Bacillati</taxon>
        <taxon>Actinomycetota</taxon>
        <taxon>Actinomycetes</taxon>
        <taxon>Kitasatosporales</taxon>
        <taxon>Streptomycetaceae</taxon>
        <taxon>Streptomyces</taxon>
    </lineage>
</organism>
<protein>
    <recommendedName>
        <fullName evidence="1">Fatty acid desaturase domain-containing protein</fullName>
    </recommendedName>
</protein>
<proteinExistence type="predicted"/>
<name>A0AB33KGP7_9ACTN</name>
<sequence>MLSSPPGAHLGLPETAYKRGYRNPSQLRDAIAEAHTTRLWRTTGTAVLDHLSVVVLLLAATSPAVRDAGWWALALALPVAVLLAARQLRALECLVHEASHFNWSRRHRTAGDILATVLAGVPTGARIADYRTSHLLHHGRFGTAEDPDRTRYEELDLENLDRSGVLPYTLGMIRRFGAYQRGWLESMGSAPLTTALPFLWCALVLVLPARLMGGTGWALAAGLGWLATHLVGLPALRFVGEANEHVYREADTVFGGTVSNIGLRQRLLFHPHGDGFHTVHHLWPGVPHHRIARLHRELLAHDEPYRTTIRYRIRVLEQPRTGLPQGAV</sequence>